<dbReference type="InterPro" id="IPR000717">
    <property type="entry name" value="PCI_dom"/>
</dbReference>
<dbReference type="PANTHER" id="PTHR10855:SF1">
    <property type="entry name" value="26S PROTEASOME NON-ATPASE REGULATORY SUBUNIT 12"/>
    <property type="match status" value="1"/>
</dbReference>
<keyword evidence="2" id="KW-0647">Proteasome</keyword>
<evidence type="ECO:0000256" key="1">
    <source>
        <dbReference type="ARBA" id="ARBA00006397"/>
    </source>
</evidence>
<name>A0A2S5BB77_9BASI</name>
<dbReference type="OrthoDB" id="268763at2759"/>
<dbReference type="FunFam" id="1.10.10.10:FF:000070">
    <property type="entry name" value="26S proteasome non-ATPase regulatory subunit 12"/>
    <property type="match status" value="1"/>
</dbReference>
<dbReference type="PROSITE" id="PS50250">
    <property type="entry name" value="PCI"/>
    <property type="match status" value="1"/>
</dbReference>
<dbReference type="SMART" id="SM00088">
    <property type="entry name" value="PINT"/>
    <property type="match status" value="1"/>
</dbReference>
<dbReference type="InterPro" id="IPR040134">
    <property type="entry name" value="PSMD12/CSN4"/>
</dbReference>
<dbReference type="GO" id="GO:0005634">
    <property type="term" value="C:nucleus"/>
    <property type="evidence" value="ECO:0007669"/>
    <property type="project" value="UniProtKB-ARBA"/>
</dbReference>
<dbReference type="EMBL" id="PJQD01000029">
    <property type="protein sequence ID" value="POY74029.1"/>
    <property type="molecule type" value="Genomic_DNA"/>
</dbReference>
<dbReference type="Proteomes" id="UP000237144">
    <property type="component" value="Unassembled WGS sequence"/>
</dbReference>
<dbReference type="GO" id="GO:0008541">
    <property type="term" value="C:proteasome regulatory particle, lid subcomplex"/>
    <property type="evidence" value="ECO:0007669"/>
    <property type="project" value="TreeGrafter"/>
</dbReference>
<dbReference type="InterPro" id="IPR040896">
    <property type="entry name" value="RPN5_C"/>
</dbReference>
<evidence type="ECO:0000313" key="5">
    <source>
        <dbReference type="Proteomes" id="UP000237144"/>
    </source>
</evidence>
<dbReference type="Pfam" id="PF01399">
    <property type="entry name" value="PCI"/>
    <property type="match status" value="1"/>
</dbReference>
<dbReference type="InterPro" id="IPR054559">
    <property type="entry name" value="PSMD12-CSN4-like_N"/>
</dbReference>
<protein>
    <recommendedName>
        <fullName evidence="3">PCI domain-containing protein</fullName>
    </recommendedName>
</protein>
<evidence type="ECO:0000256" key="2">
    <source>
        <dbReference type="ARBA" id="ARBA00022942"/>
    </source>
</evidence>
<dbReference type="InterPro" id="IPR036390">
    <property type="entry name" value="WH_DNA-bd_sf"/>
</dbReference>
<proteinExistence type="inferred from homology"/>
<dbReference type="Gene3D" id="1.10.10.10">
    <property type="entry name" value="Winged helix-like DNA-binding domain superfamily/Winged helix DNA-binding domain"/>
    <property type="match status" value="1"/>
</dbReference>
<dbReference type="SUPFAM" id="SSF46785">
    <property type="entry name" value="Winged helix' DNA-binding domain"/>
    <property type="match status" value="1"/>
</dbReference>
<organism evidence="4 5">
    <name type="scientific">Rhodotorula taiwanensis</name>
    <dbReference type="NCBI Taxonomy" id="741276"/>
    <lineage>
        <taxon>Eukaryota</taxon>
        <taxon>Fungi</taxon>
        <taxon>Dikarya</taxon>
        <taxon>Basidiomycota</taxon>
        <taxon>Pucciniomycotina</taxon>
        <taxon>Microbotryomycetes</taxon>
        <taxon>Sporidiobolales</taxon>
        <taxon>Sporidiobolaceae</taxon>
        <taxon>Rhodotorula</taxon>
    </lineage>
</organism>
<evidence type="ECO:0000259" key="3">
    <source>
        <dbReference type="PROSITE" id="PS50250"/>
    </source>
</evidence>
<evidence type="ECO:0000313" key="4">
    <source>
        <dbReference type="EMBL" id="POY74029.1"/>
    </source>
</evidence>
<dbReference type="Pfam" id="PF18098">
    <property type="entry name" value="RPN5_C"/>
    <property type="match status" value="1"/>
</dbReference>
<gene>
    <name evidence="4" type="ORF">BMF94_2841</name>
</gene>
<dbReference type="AlphaFoldDB" id="A0A2S5BB77"/>
<dbReference type="STRING" id="741276.A0A2S5BB77"/>
<dbReference type="GO" id="GO:0005737">
    <property type="term" value="C:cytoplasm"/>
    <property type="evidence" value="ECO:0007669"/>
    <property type="project" value="TreeGrafter"/>
</dbReference>
<sequence>MSTEGAQRKQEADYTQQCDELIPTAQQLAKDGKVQEGVDKLLVLEKQARNASDLASTSRLLIAIIDLYHSAHDSAQVNAYLQILSKKHGQLRQAVQKMVERAMEIVQTSEGKDKLDLIETLRDISEGKIYLEVPRARVTRILSQLKEQSGDINAASELMQELQVETFGSMERREKVDFILEQMRLLKEQEDFEKMAIVAKRINLKWLADEEHEDLKLRYYALMVLYSLWSDKYLDVAKHYRAVYDSPSISSNPALAAACLRNIVYFLVLAPYDNEQNDLLHRTYKDDRLREITLLYDLVKVFIDAELVVWNNIQGLYGEALRQTKVFGPQGTAGVEGDIEEDAKHVKGDKRWQVLHDRIVEHNIRVVAGYYTRVTLARLSTFLSLPTPETELFLSRLVTSKTVYAKIDRPAGIVTFVKPKSGDEVLNEWSSDVGKLMGLVEKSCHLIAKEHAVHAALRAQQQKA</sequence>
<dbReference type="PANTHER" id="PTHR10855">
    <property type="entry name" value="26S PROTEASOME NON-ATPASE REGULATORY SUBUNIT 12/COP9 SIGNALOSOME COMPLEX SUBUNIT 4"/>
    <property type="match status" value="1"/>
</dbReference>
<comment type="similarity">
    <text evidence="1">Belongs to the proteasome subunit p55 family.</text>
</comment>
<reference evidence="4 5" key="1">
    <citation type="journal article" date="2018" name="Front. Microbiol.">
        <title>Prospects for Fungal Bioremediation of Acidic Radioactive Waste Sites: Characterization and Genome Sequence of Rhodotorula taiwanensis MD1149.</title>
        <authorList>
            <person name="Tkavc R."/>
            <person name="Matrosova V.Y."/>
            <person name="Grichenko O.E."/>
            <person name="Gostincar C."/>
            <person name="Volpe R.P."/>
            <person name="Klimenkova P."/>
            <person name="Gaidamakova E.K."/>
            <person name="Zhou C.E."/>
            <person name="Stewart B.J."/>
            <person name="Lyman M.G."/>
            <person name="Malfatti S.A."/>
            <person name="Rubinfeld B."/>
            <person name="Courtot M."/>
            <person name="Singh J."/>
            <person name="Dalgard C.L."/>
            <person name="Hamilton T."/>
            <person name="Frey K.G."/>
            <person name="Gunde-Cimerman N."/>
            <person name="Dugan L."/>
            <person name="Daly M.J."/>
        </authorList>
    </citation>
    <scope>NUCLEOTIDE SEQUENCE [LARGE SCALE GENOMIC DNA]</scope>
    <source>
        <strain evidence="4 5">MD1149</strain>
    </source>
</reference>
<feature type="domain" description="PCI" evidence="3">
    <location>
        <begin position="235"/>
        <end position="421"/>
    </location>
</feature>
<dbReference type="Pfam" id="PF22241">
    <property type="entry name" value="PSMD12-CSN4_N"/>
    <property type="match status" value="1"/>
</dbReference>
<comment type="caution">
    <text evidence="4">The sequence shown here is derived from an EMBL/GenBank/DDBJ whole genome shotgun (WGS) entry which is preliminary data.</text>
</comment>
<accession>A0A2S5BB77</accession>
<dbReference type="InterPro" id="IPR036388">
    <property type="entry name" value="WH-like_DNA-bd_sf"/>
</dbReference>
<keyword evidence="5" id="KW-1185">Reference proteome</keyword>